<comment type="caution">
    <text evidence="2">The sequence shown here is derived from an EMBL/GenBank/DDBJ whole genome shotgun (WGS) entry which is preliminary data.</text>
</comment>
<dbReference type="EMBL" id="MU007101">
    <property type="protein sequence ID" value="KAF2421169.1"/>
    <property type="molecule type" value="Genomic_DNA"/>
</dbReference>
<dbReference type="AlphaFoldDB" id="A0A9P4TTI5"/>
<keyword evidence="3" id="KW-1185">Reference proteome</keyword>
<evidence type="ECO:0000256" key="1">
    <source>
        <dbReference type="SAM" id="MobiDB-lite"/>
    </source>
</evidence>
<name>A0A9P4TTI5_9PEZI</name>
<proteinExistence type="predicted"/>
<sequence length="123" mass="13840">MGNSHSRRSARPYEPPPGLGVLPRGLLFDTPTEGELVAGITDVRGMTAHQRMQQLDQWRRQGRQAGGMAGNHGYGGMVWIMEDIGVITGECFRIRTIRVWLGRRASEEDNEILCFGRRVVGWF</sequence>
<evidence type="ECO:0000313" key="2">
    <source>
        <dbReference type="EMBL" id="KAF2421169.1"/>
    </source>
</evidence>
<feature type="compositionally biased region" description="Basic residues" evidence="1">
    <location>
        <begin position="1"/>
        <end position="10"/>
    </location>
</feature>
<evidence type="ECO:0000313" key="3">
    <source>
        <dbReference type="Proteomes" id="UP000800235"/>
    </source>
</evidence>
<dbReference type="Proteomes" id="UP000800235">
    <property type="component" value="Unassembled WGS sequence"/>
</dbReference>
<feature type="region of interest" description="Disordered" evidence="1">
    <location>
        <begin position="1"/>
        <end position="23"/>
    </location>
</feature>
<organism evidence="2 3">
    <name type="scientific">Tothia fuscella</name>
    <dbReference type="NCBI Taxonomy" id="1048955"/>
    <lineage>
        <taxon>Eukaryota</taxon>
        <taxon>Fungi</taxon>
        <taxon>Dikarya</taxon>
        <taxon>Ascomycota</taxon>
        <taxon>Pezizomycotina</taxon>
        <taxon>Dothideomycetes</taxon>
        <taxon>Pleosporomycetidae</taxon>
        <taxon>Venturiales</taxon>
        <taxon>Cylindrosympodiaceae</taxon>
        <taxon>Tothia</taxon>
    </lineage>
</organism>
<accession>A0A9P4TTI5</accession>
<gene>
    <name evidence="2" type="ORF">EJ08DRAFT_653578</name>
</gene>
<reference evidence="2" key="1">
    <citation type="journal article" date="2020" name="Stud. Mycol.">
        <title>101 Dothideomycetes genomes: a test case for predicting lifestyles and emergence of pathogens.</title>
        <authorList>
            <person name="Haridas S."/>
            <person name="Albert R."/>
            <person name="Binder M."/>
            <person name="Bloem J."/>
            <person name="Labutti K."/>
            <person name="Salamov A."/>
            <person name="Andreopoulos B."/>
            <person name="Baker S."/>
            <person name="Barry K."/>
            <person name="Bills G."/>
            <person name="Bluhm B."/>
            <person name="Cannon C."/>
            <person name="Castanera R."/>
            <person name="Culley D."/>
            <person name="Daum C."/>
            <person name="Ezra D."/>
            <person name="Gonzalez J."/>
            <person name="Henrissat B."/>
            <person name="Kuo A."/>
            <person name="Liang C."/>
            <person name="Lipzen A."/>
            <person name="Lutzoni F."/>
            <person name="Magnuson J."/>
            <person name="Mondo S."/>
            <person name="Nolan M."/>
            <person name="Ohm R."/>
            <person name="Pangilinan J."/>
            <person name="Park H.-J."/>
            <person name="Ramirez L."/>
            <person name="Alfaro M."/>
            <person name="Sun H."/>
            <person name="Tritt A."/>
            <person name="Yoshinaga Y."/>
            <person name="Zwiers L.-H."/>
            <person name="Turgeon B."/>
            <person name="Goodwin S."/>
            <person name="Spatafora J."/>
            <person name="Crous P."/>
            <person name="Grigoriev I."/>
        </authorList>
    </citation>
    <scope>NUCLEOTIDE SEQUENCE</scope>
    <source>
        <strain evidence="2">CBS 130266</strain>
    </source>
</reference>
<protein>
    <submittedName>
        <fullName evidence="2">Uncharacterized protein</fullName>
    </submittedName>
</protein>